<dbReference type="Proteomes" id="UP000597338">
    <property type="component" value="Unassembled WGS sequence"/>
</dbReference>
<accession>A0ABQ1L2Q9</accession>
<organism evidence="1 2">
    <name type="scientific">Parapedobacter defluvii</name>
    <dbReference type="NCBI Taxonomy" id="2045106"/>
    <lineage>
        <taxon>Bacteria</taxon>
        <taxon>Pseudomonadati</taxon>
        <taxon>Bacteroidota</taxon>
        <taxon>Sphingobacteriia</taxon>
        <taxon>Sphingobacteriales</taxon>
        <taxon>Sphingobacteriaceae</taxon>
        <taxon>Parapedobacter</taxon>
    </lineage>
</organism>
<evidence type="ECO:0000313" key="1">
    <source>
        <dbReference type="EMBL" id="GGC18289.1"/>
    </source>
</evidence>
<proteinExistence type="predicted"/>
<dbReference type="RefSeq" id="WP_188747660.1">
    <property type="nucleotide sequence ID" value="NZ_BMIK01000002.1"/>
</dbReference>
<evidence type="ECO:0000313" key="2">
    <source>
        <dbReference type="Proteomes" id="UP000597338"/>
    </source>
</evidence>
<comment type="caution">
    <text evidence="1">The sequence shown here is derived from an EMBL/GenBank/DDBJ whole genome shotgun (WGS) entry which is preliminary data.</text>
</comment>
<reference evidence="2" key="1">
    <citation type="journal article" date="2019" name="Int. J. Syst. Evol. Microbiol.">
        <title>The Global Catalogue of Microorganisms (GCM) 10K type strain sequencing project: providing services to taxonomists for standard genome sequencing and annotation.</title>
        <authorList>
            <consortium name="The Broad Institute Genomics Platform"/>
            <consortium name="The Broad Institute Genome Sequencing Center for Infectious Disease"/>
            <person name="Wu L."/>
            <person name="Ma J."/>
        </authorList>
    </citation>
    <scope>NUCLEOTIDE SEQUENCE [LARGE SCALE GENOMIC DNA]</scope>
    <source>
        <strain evidence="2">CGMCC 1.15342</strain>
    </source>
</reference>
<keyword evidence="2" id="KW-1185">Reference proteome</keyword>
<dbReference type="EMBL" id="BMIK01000002">
    <property type="protein sequence ID" value="GGC18289.1"/>
    <property type="molecule type" value="Genomic_DNA"/>
</dbReference>
<protein>
    <submittedName>
        <fullName evidence="1">Uncharacterized protein</fullName>
    </submittedName>
</protein>
<name>A0ABQ1L2Q9_9SPHI</name>
<sequence>MRKISFRFTGNRIEQKVNGRMFEPSLSKFLSVKKLLFFSIVLLSIGSCKKQEDGSDNKPLEIEIDMYIGLDNELSVEIFDYYSGQALFSETLVGENRKTEEGHPLGSQRILPLNLDPSTKMLKLSYQLRRNTSAQGWGGWLEIRKGRKIYVSEPVDVITRQTREIDLSKPKYN</sequence>
<gene>
    <name evidence="1" type="ORF">GCM10011386_07740</name>
</gene>